<proteinExistence type="predicted"/>
<evidence type="ECO:0000313" key="3">
    <source>
        <dbReference type="Proteomes" id="UP001635788"/>
    </source>
</evidence>
<dbReference type="InterPro" id="IPR003000">
    <property type="entry name" value="Sirtuin"/>
</dbReference>
<dbReference type="InterPro" id="IPR029035">
    <property type="entry name" value="DHS-like_NAD/FAD-binding_dom"/>
</dbReference>
<sequence>MSAESGVPTFRGHDDSLWARFDPQQLATWEAWRADPALVWGRRAWSGSARRCRPPTGRAPIAPPMRPTWCW</sequence>
<gene>
    <name evidence="2" type="ORF">ACK3FC_12165</name>
</gene>
<keyword evidence="1 2" id="KW-0808">Transferase</keyword>
<comment type="caution">
    <text evidence="2">The sequence shown here is derived from an EMBL/GenBank/DDBJ whole genome shotgun (WGS) entry which is preliminary data.</text>
</comment>
<evidence type="ECO:0000256" key="1">
    <source>
        <dbReference type="ARBA" id="ARBA00022679"/>
    </source>
</evidence>
<protein>
    <submittedName>
        <fullName evidence="2">Sir2 family NAD-dependent protein deacetylase</fullName>
        <ecNumber evidence="2">2.3.1.286</ecNumber>
    </submittedName>
</protein>
<dbReference type="RefSeq" id="WP_230956511.1">
    <property type="nucleotide sequence ID" value="NZ_CP064001.1"/>
</dbReference>
<organism evidence="2 3">
    <name type="scientific">Xanthomonas translucens pv. translucens</name>
    <dbReference type="NCBI Taxonomy" id="134875"/>
    <lineage>
        <taxon>Bacteria</taxon>
        <taxon>Pseudomonadati</taxon>
        <taxon>Pseudomonadota</taxon>
        <taxon>Gammaproteobacteria</taxon>
        <taxon>Lysobacterales</taxon>
        <taxon>Lysobacteraceae</taxon>
        <taxon>Xanthomonas</taxon>
        <taxon>Xanthomonas translucens group</taxon>
    </lineage>
</organism>
<keyword evidence="3" id="KW-1185">Reference proteome</keyword>
<dbReference type="Pfam" id="PF02146">
    <property type="entry name" value="SIR2"/>
    <property type="match status" value="1"/>
</dbReference>
<dbReference type="SUPFAM" id="SSF52467">
    <property type="entry name" value="DHS-like NAD/FAD-binding domain"/>
    <property type="match status" value="1"/>
</dbReference>
<dbReference type="InterPro" id="IPR026591">
    <property type="entry name" value="Sirtuin_cat_small_dom_sf"/>
</dbReference>
<dbReference type="EC" id="2.3.1.286" evidence="2"/>
<dbReference type="Proteomes" id="UP001635788">
    <property type="component" value="Unassembled WGS sequence"/>
</dbReference>
<evidence type="ECO:0000313" key="2">
    <source>
        <dbReference type="EMBL" id="MFN6507951.1"/>
    </source>
</evidence>
<name>A0ABW9KYL8_XANCT</name>
<dbReference type="Gene3D" id="3.30.1600.10">
    <property type="entry name" value="SIR2/SIRT2 'Small Domain"/>
    <property type="match status" value="1"/>
</dbReference>
<dbReference type="EMBL" id="JBKAMQ010000002">
    <property type="protein sequence ID" value="MFN6507951.1"/>
    <property type="molecule type" value="Genomic_DNA"/>
</dbReference>
<reference evidence="2 3" key="1">
    <citation type="submission" date="2024-12" db="EMBL/GenBank/DDBJ databases">
        <authorList>
            <person name="Alaofin S."/>
            <person name="Velasco D."/>
            <person name="Li D."/>
            <person name="Baldwin T."/>
            <person name="Liu Z."/>
            <person name="Schachterle J.K."/>
        </authorList>
    </citation>
    <scope>NUCLEOTIDE SEQUENCE [LARGE SCALE GENOMIC DNA]</scope>
    <source>
        <strain evidence="2 3">B1</strain>
    </source>
</reference>
<accession>A0ABW9KYL8</accession>
<keyword evidence="2" id="KW-0012">Acyltransferase</keyword>
<dbReference type="GO" id="GO:0034979">
    <property type="term" value="F:NAD-dependent protein lysine deacetylase activity"/>
    <property type="evidence" value="ECO:0007669"/>
    <property type="project" value="UniProtKB-EC"/>
</dbReference>